<comment type="caution">
    <text evidence="2">The sequence shown here is derived from an EMBL/GenBank/DDBJ whole genome shotgun (WGS) entry which is preliminary data.</text>
</comment>
<feature type="domain" description="NADP-dependent oxidoreductase" evidence="1">
    <location>
        <begin position="4"/>
        <end position="268"/>
    </location>
</feature>
<name>A0ABP9QC61_9RHOO</name>
<dbReference type="PANTHER" id="PTHR43312">
    <property type="entry name" value="D-THREO-ALDOSE 1-DEHYDROGENASE"/>
    <property type="match status" value="1"/>
</dbReference>
<dbReference type="Pfam" id="PF00248">
    <property type="entry name" value="Aldo_ket_red"/>
    <property type="match status" value="1"/>
</dbReference>
<reference evidence="3" key="1">
    <citation type="journal article" date="2019" name="Int. J. Syst. Evol. Microbiol.">
        <title>The Global Catalogue of Microorganisms (GCM) 10K type strain sequencing project: providing services to taxonomists for standard genome sequencing and annotation.</title>
        <authorList>
            <consortium name="The Broad Institute Genomics Platform"/>
            <consortium name="The Broad Institute Genome Sequencing Center for Infectious Disease"/>
            <person name="Wu L."/>
            <person name="Ma J."/>
        </authorList>
    </citation>
    <scope>NUCLEOTIDE SEQUENCE [LARGE SCALE GENOMIC DNA]</scope>
    <source>
        <strain evidence="3">JCM 18715</strain>
    </source>
</reference>
<dbReference type="PANTHER" id="PTHR43312:SF1">
    <property type="entry name" value="NADP-DEPENDENT OXIDOREDUCTASE DOMAIN-CONTAINING PROTEIN"/>
    <property type="match status" value="1"/>
</dbReference>
<dbReference type="Proteomes" id="UP001500547">
    <property type="component" value="Unassembled WGS sequence"/>
</dbReference>
<evidence type="ECO:0000259" key="1">
    <source>
        <dbReference type="Pfam" id="PF00248"/>
    </source>
</evidence>
<evidence type="ECO:0000313" key="2">
    <source>
        <dbReference type="EMBL" id="GAA5159280.1"/>
    </source>
</evidence>
<keyword evidence="3" id="KW-1185">Reference proteome</keyword>
<dbReference type="SUPFAM" id="SSF51430">
    <property type="entry name" value="NAD(P)-linked oxidoreductase"/>
    <property type="match status" value="1"/>
</dbReference>
<dbReference type="PRINTS" id="PR00069">
    <property type="entry name" value="ALDKETRDTASE"/>
</dbReference>
<accession>A0ABP9QC61</accession>
<gene>
    <name evidence="2" type="ORF">GCM10025770_05270</name>
</gene>
<organism evidence="2 3">
    <name type="scientific">Viridibacterium curvum</name>
    <dbReference type="NCBI Taxonomy" id="1101404"/>
    <lineage>
        <taxon>Bacteria</taxon>
        <taxon>Pseudomonadati</taxon>
        <taxon>Pseudomonadota</taxon>
        <taxon>Betaproteobacteria</taxon>
        <taxon>Rhodocyclales</taxon>
        <taxon>Rhodocyclaceae</taxon>
        <taxon>Viridibacterium</taxon>
    </lineage>
</organism>
<evidence type="ECO:0000313" key="3">
    <source>
        <dbReference type="Proteomes" id="UP001500547"/>
    </source>
</evidence>
<sequence length="300" mass="32261">MATLALGTAQFGLDYGLTNYVGKLSTGEVERILQHAKDHGIGWLDTAAAYGDAEFRLGSLLGGDASFLICSKLLPTPVGGDALDSAQRSFERSLDALRRDYLDALLVHAPADLLGERGDAVWHWLTRLREQGLARSIGMSVYEESEINALTARFKPDWIQLPASILDQRLVTSGCLARLSEQGIHIQARSLLLQGVATLQVGALPGALAGLARALQRLHVAAEEFGVQTLDLALAWAAANKSIQLGVVGVSGVDELTQCVDAFALGFDMDWSQFASDETTLLDPRKWPTGLRIEHQSGSV</sequence>
<dbReference type="CDD" id="cd19097">
    <property type="entry name" value="AKR_unchar"/>
    <property type="match status" value="1"/>
</dbReference>
<dbReference type="Gene3D" id="3.20.20.100">
    <property type="entry name" value="NADP-dependent oxidoreductase domain"/>
    <property type="match status" value="1"/>
</dbReference>
<dbReference type="InterPro" id="IPR020471">
    <property type="entry name" value="AKR"/>
</dbReference>
<dbReference type="InterPro" id="IPR053135">
    <property type="entry name" value="AKR2_Oxidoreductase"/>
</dbReference>
<dbReference type="RefSeq" id="WP_345531276.1">
    <property type="nucleotide sequence ID" value="NZ_BAABLD010000002.1"/>
</dbReference>
<dbReference type="EMBL" id="BAABLD010000002">
    <property type="protein sequence ID" value="GAA5159280.1"/>
    <property type="molecule type" value="Genomic_DNA"/>
</dbReference>
<dbReference type="InterPro" id="IPR023210">
    <property type="entry name" value="NADP_OxRdtase_dom"/>
</dbReference>
<dbReference type="InterPro" id="IPR036812">
    <property type="entry name" value="NAD(P)_OxRdtase_dom_sf"/>
</dbReference>
<proteinExistence type="predicted"/>
<protein>
    <submittedName>
        <fullName evidence="2">Bifunctional regulator KidO</fullName>
    </submittedName>
</protein>